<dbReference type="Proteomes" id="UP001221757">
    <property type="component" value="Unassembled WGS sequence"/>
</dbReference>
<feature type="region of interest" description="Disordered" evidence="8">
    <location>
        <begin position="1"/>
        <end position="100"/>
    </location>
</feature>
<evidence type="ECO:0000256" key="7">
    <source>
        <dbReference type="RuleBase" id="RU364101"/>
    </source>
</evidence>
<gene>
    <name evidence="11" type="ORF">B0H17DRAFT_1029631</name>
</gene>
<evidence type="ECO:0000256" key="2">
    <source>
        <dbReference type="ARBA" id="ARBA00005927"/>
    </source>
</evidence>
<dbReference type="GO" id="GO:0006914">
    <property type="term" value="P:autophagy"/>
    <property type="evidence" value="ECO:0007669"/>
    <property type="project" value="UniProtKB-KW"/>
</dbReference>
<keyword evidence="7" id="KW-0072">Autophagy</keyword>
<proteinExistence type="inferred from homology"/>
<keyword evidence="5 7" id="KW-0931">ER-Golgi transport</keyword>
<feature type="region of interest" description="Disordered" evidence="8">
    <location>
        <begin position="1204"/>
        <end position="1354"/>
    </location>
</feature>
<evidence type="ECO:0000256" key="3">
    <source>
        <dbReference type="ARBA" id="ARBA00022448"/>
    </source>
</evidence>
<dbReference type="GO" id="GO:0016192">
    <property type="term" value="P:vesicle-mediated transport"/>
    <property type="evidence" value="ECO:0007669"/>
    <property type="project" value="UniProtKB-KW"/>
</dbReference>
<feature type="compositionally biased region" description="Pro residues" evidence="8">
    <location>
        <begin position="140"/>
        <end position="151"/>
    </location>
</feature>
<feature type="region of interest" description="Disordered" evidence="8">
    <location>
        <begin position="132"/>
        <end position="151"/>
    </location>
</feature>
<feature type="compositionally biased region" description="Polar residues" evidence="8">
    <location>
        <begin position="428"/>
        <end position="463"/>
    </location>
</feature>
<dbReference type="GO" id="GO:0012507">
    <property type="term" value="C:ER to Golgi transport vesicle membrane"/>
    <property type="evidence" value="ECO:0007669"/>
    <property type="project" value="TreeGrafter"/>
</dbReference>
<keyword evidence="4 7" id="KW-0256">Endoplasmic reticulum</keyword>
<feature type="compositionally biased region" description="Low complexity" evidence="8">
    <location>
        <begin position="242"/>
        <end position="258"/>
    </location>
</feature>
<dbReference type="Pfam" id="PF12932">
    <property type="entry name" value="Sec16"/>
    <property type="match status" value="1"/>
</dbReference>
<dbReference type="Gene3D" id="1.25.40.1030">
    <property type="match status" value="1"/>
</dbReference>
<comment type="function">
    <text evidence="6 7">Involved in the initiation of assembly of the COPII coat required for the formation of transport vesicles from the endoplasmic reticulum (ER) and the selection of cargo molecules. Also involved in autophagy.</text>
</comment>
<evidence type="ECO:0000256" key="4">
    <source>
        <dbReference type="ARBA" id="ARBA00022824"/>
    </source>
</evidence>
<dbReference type="EMBL" id="JARKIE010000002">
    <property type="protein sequence ID" value="KAJ7709887.1"/>
    <property type="molecule type" value="Genomic_DNA"/>
</dbReference>
<feature type="compositionally biased region" description="Low complexity" evidence="8">
    <location>
        <begin position="90"/>
        <end position="100"/>
    </location>
</feature>
<feature type="compositionally biased region" description="Polar residues" evidence="8">
    <location>
        <begin position="1247"/>
        <end position="1267"/>
    </location>
</feature>
<comment type="similarity">
    <text evidence="2 7">Belongs to the SEC16 family.</text>
</comment>
<feature type="compositionally biased region" description="Low complexity" evidence="8">
    <location>
        <begin position="519"/>
        <end position="539"/>
    </location>
</feature>
<dbReference type="GO" id="GO:0015031">
    <property type="term" value="P:protein transport"/>
    <property type="evidence" value="ECO:0007669"/>
    <property type="project" value="UniProtKB-KW"/>
</dbReference>
<name>A0AAD7H1Q4_MYCRO</name>
<keyword evidence="7" id="KW-0653">Protein transport</keyword>
<keyword evidence="3 7" id="KW-0813">Transport</keyword>
<feature type="domain" description="Sec16 Sec23-binding" evidence="9">
    <location>
        <begin position="865"/>
        <end position="1205"/>
    </location>
</feature>
<evidence type="ECO:0000256" key="5">
    <source>
        <dbReference type="ARBA" id="ARBA00022892"/>
    </source>
</evidence>
<dbReference type="Pfam" id="PF12931">
    <property type="entry name" value="TPR_Sec16"/>
    <property type="match status" value="1"/>
</dbReference>
<feature type="domain" description="Sec16 central conserved" evidence="10">
    <location>
        <begin position="647"/>
        <end position="781"/>
    </location>
</feature>
<feature type="compositionally biased region" description="Low complexity" evidence="8">
    <location>
        <begin position="1314"/>
        <end position="1325"/>
    </location>
</feature>
<dbReference type="InterPro" id="IPR024298">
    <property type="entry name" value="Sec16_Sec23-bd"/>
</dbReference>
<protein>
    <recommendedName>
        <fullName evidence="7">Protein transport protein sec16</fullName>
    </recommendedName>
</protein>
<feature type="compositionally biased region" description="Pro residues" evidence="8">
    <location>
        <begin position="259"/>
        <end position="268"/>
    </location>
</feature>
<dbReference type="GO" id="GO:0070971">
    <property type="term" value="C:endoplasmic reticulum exit site"/>
    <property type="evidence" value="ECO:0007669"/>
    <property type="project" value="TreeGrafter"/>
</dbReference>
<evidence type="ECO:0000256" key="6">
    <source>
        <dbReference type="ARBA" id="ARBA00024687"/>
    </source>
</evidence>
<feature type="compositionally biased region" description="Polar residues" evidence="8">
    <location>
        <begin position="25"/>
        <end position="34"/>
    </location>
</feature>
<feature type="compositionally biased region" description="Low complexity" evidence="8">
    <location>
        <begin position="1430"/>
        <end position="1442"/>
    </location>
</feature>
<organism evidence="11 12">
    <name type="scientific">Mycena rosella</name>
    <name type="common">Pink bonnet</name>
    <name type="synonym">Agaricus rosellus</name>
    <dbReference type="NCBI Taxonomy" id="1033263"/>
    <lineage>
        <taxon>Eukaryota</taxon>
        <taxon>Fungi</taxon>
        <taxon>Dikarya</taxon>
        <taxon>Basidiomycota</taxon>
        <taxon>Agaricomycotina</taxon>
        <taxon>Agaricomycetes</taxon>
        <taxon>Agaricomycetidae</taxon>
        <taxon>Agaricales</taxon>
        <taxon>Marasmiineae</taxon>
        <taxon>Mycenaceae</taxon>
        <taxon>Mycena</taxon>
    </lineage>
</organism>
<dbReference type="CDD" id="cd09233">
    <property type="entry name" value="ACE1-Sec16-like"/>
    <property type="match status" value="1"/>
</dbReference>
<evidence type="ECO:0000313" key="11">
    <source>
        <dbReference type="EMBL" id="KAJ7709887.1"/>
    </source>
</evidence>
<evidence type="ECO:0000259" key="9">
    <source>
        <dbReference type="Pfam" id="PF12931"/>
    </source>
</evidence>
<dbReference type="GO" id="GO:0070973">
    <property type="term" value="P:protein localization to endoplasmic reticulum exit site"/>
    <property type="evidence" value="ECO:0007669"/>
    <property type="project" value="TreeGrafter"/>
</dbReference>
<dbReference type="PANTHER" id="PTHR13402:SF6">
    <property type="entry name" value="SECRETORY 16, ISOFORM I"/>
    <property type="match status" value="1"/>
</dbReference>
<feature type="region of interest" description="Disordered" evidence="8">
    <location>
        <begin position="920"/>
        <end position="940"/>
    </location>
</feature>
<evidence type="ECO:0000256" key="8">
    <source>
        <dbReference type="SAM" id="MobiDB-lite"/>
    </source>
</evidence>
<feature type="compositionally biased region" description="Polar residues" evidence="8">
    <location>
        <begin position="294"/>
        <end position="308"/>
    </location>
</feature>
<comment type="caution">
    <text evidence="11">The sequence shown here is derived from an EMBL/GenBank/DDBJ whole genome shotgun (WGS) entry which is preliminary data.</text>
</comment>
<sequence>MSTAEAAASLFGADDPASDLFASLGTDSSPQLPDTSPYPVESAQPAEYNSWLEPSQYGEDLSAYQADPGHDGGVFAPPAASQELNANGASYTQSQEQWQQYEQHAYAPPAAVQDTAPAAVYDPGANYNPYAPTANHSVPANPPAQPAYNPYAPPPATPSYAVPLAPVSTPSQSAYSAYSAYAPVTPPATYASSYSTPIGNTSYASQKAAVVPPPPAPAPVLNRPKLSNAYDPPFPTSRSSRRAVSSSVRSSAYASYSQPPLPPPPPPSGGTFSSSGYPLPPPPPPSEAAIHAVPQSNWGAPGSHSSVPNAPYYNAGAASASIEMAVPPPPRPPSSAYQSSGEIPHLGSGNSYDLQGAPVDFESGQPLLPAEPLVGGEQPDQYSSHAPNVAPRPSSRANSLSSQTSGRSANASFFSPPPSSDHSDDVNRTSSPASFSVRSRTVSPELYTNGSAAVPDRTTSPASVHSLERTRSPSSLSANPYLPNSAAHKERVPSPLGKPVTNSYEPPKPAGVTNGYGVQSASSSGSSSLSNGLYNSSQYLPPKPGHVPPSLARNRSASSGSIYSSASSSPEQPYAPSQYGHGIQQRSETDYGNYVSRYNYSAPNEVSAYDPPASQEIIMKPLQATAYAPSPSLLGANDPLGRTSSRAPVFSFGFGGKFLTCFHGASMNTGFDVALSSRNSTGIHIRQLNKIIPQSALELSSASYPGPLFSDPGTPTTGLVRTTASAQSKAKKARLVKYLTDRAEEISQGIGYLHIGSAEGRQAEGKLVLVNLLKILVENDGRLTGTPQIDLAVRTALVPKLEVTDGDSADVASNSQALGFSSIADISRPLTDLSGGVPYPTVTASDVNDIPIATSTLRPSALNKIQDFLLRGERRKAYHYALDEKLWAHAMIIASSIDRDAWKETVNEFLRTELGAKDSRSRATSSLPVPGADASPDLTNGREGLRVAYSLFSGQGSASVQELVPQNLLSRATGRLQLPPASHMTPMTPNFAAPALASNIPVQSLAGWAETVAMMLSSPLTSDTSAALTALGDQLLSHQWVEAAHACYLLSPQTSPVGGIGNPSARIVLLGSRSPQVWPSFYKDSDPVIFTEILEFGLSLASPVKGQDAFYGLPHLQAYRFIRAMALAELGELQLASRYCEAITTSFSRGSPYFTGALLDQLKALSDRIVGLDHSDKSGFWKSTPSLDTIGRFLEGRFTKLVTGDVDPATPTEELTKPADPKAGPFSQYSTISSATSSTSPSPQPSFYNLNSQPPVRSESAMGQSGLKSHAPIDRASSAMDHVRRRPSPPAPRIASANASTTTFAQAPSFGQAYNNYSPNPYSPSMNTPKPGAETTHDDETGQEVSWWGSSSYGNDSANQTPMAATFMQVDSGISSSSDGFVSLMDNASYSVAPTARAKVDTQQSSTADEEDEDDLGFGNSKRAPKQENGAPAGTTAAATAPERPDIKPTPSAASSGSWFGRFWKRSESTPGPVKASLGEETSFYYDKELKRWVNKKVRCYWFPVSCLT</sequence>
<feature type="region of interest" description="Disordered" evidence="8">
    <location>
        <begin position="208"/>
        <end position="584"/>
    </location>
</feature>
<evidence type="ECO:0000256" key="1">
    <source>
        <dbReference type="ARBA" id="ARBA00004397"/>
    </source>
</evidence>
<keyword evidence="12" id="KW-1185">Reference proteome</keyword>
<accession>A0AAD7H1Q4</accession>
<feature type="region of interest" description="Disordered" evidence="8">
    <location>
        <begin position="1395"/>
        <end position="1457"/>
    </location>
</feature>
<evidence type="ECO:0000259" key="10">
    <source>
        <dbReference type="Pfam" id="PF12932"/>
    </source>
</evidence>
<keyword evidence="7" id="KW-0472">Membrane</keyword>
<dbReference type="GO" id="GO:0005789">
    <property type="term" value="C:endoplasmic reticulum membrane"/>
    <property type="evidence" value="ECO:0007669"/>
    <property type="project" value="UniProtKB-SubCell"/>
</dbReference>
<feature type="compositionally biased region" description="Low complexity" evidence="8">
    <location>
        <begin position="556"/>
        <end position="579"/>
    </location>
</feature>
<comment type="subcellular location">
    <subcellularLocation>
        <location evidence="1">Endoplasmic reticulum membrane</location>
        <topology evidence="1">Peripheral membrane protein</topology>
        <orientation evidence="1">Cytoplasmic side</orientation>
    </subcellularLocation>
</comment>
<dbReference type="GO" id="GO:0007030">
    <property type="term" value="P:Golgi organization"/>
    <property type="evidence" value="ECO:0007669"/>
    <property type="project" value="TreeGrafter"/>
</dbReference>
<feature type="compositionally biased region" description="Polar residues" evidence="8">
    <location>
        <begin position="395"/>
        <end position="411"/>
    </location>
</feature>
<evidence type="ECO:0000313" key="12">
    <source>
        <dbReference type="Proteomes" id="UP001221757"/>
    </source>
</evidence>
<reference evidence="11" key="1">
    <citation type="submission" date="2023-03" db="EMBL/GenBank/DDBJ databases">
        <title>Massive genome expansion in bonnet fungi (Mycena s.s.) driven by repeated elements and novel gene families across ecological guilds.</title>
        <authorList>
            <consortium name="Lawrence Berkeley National Laboratory"/>
            <person name="Harder C.B."/>
            <person name="Miyauchi S."/>
            <person name="Viragh M."/>
            <person name="Kuo A."/>
            <person name="Thoen E."/>
            <person name="Andreopoulos B."/>
            <person name="Lu D."/>
            <person name="Skrede I."/>
            <person name="Drula E."/>
            <person name="Henrissat B."/>
            <person name="Morin E."/>
            <person name="Kohler A."/>
            <person name="Barry K."/>
            <person name="LaButti K."/>
            <person name="Morin E."/>
            <person name="Salamov A."/>
            <person name="Lipzen A."/>
            <person name="Mereny Z."/>
            <person name="Hegedus B."/>
            <person name="Baldrian P."/>
            <person name="Stursova M."/>
            <person name="Weitz H."/>
            <person name="Taylor A."/>
            <person name="Grigoriev I.V."/>
            <person name="Nagy L.G."/>
            <person name="Martin F."/>
            <person name="Kauserud H."/>
        </authorList>
    </citation>
    <scope>NUCLEOTIDE SEQUENCE</scope>
    <source>
        <strain evidence="11">CBHHK067</strain>
    </source>
</reference>
<dbReference type="PANTHER" id="PTHR13402">
    <property type="entry name" value="RGPR-RELATED"/>
    <property type="match status" value="1"/>
</dbReference>
<dbReference type="InterPro" id="IPR024340">
    <property type="entry name" value="Sec16_CCD"/>
</dbReference>
<feature type="compositionally biased region" description="Low complexity" evidence="8">
    <location>
        <begin position="1227"/>
        <end position="1241"/>
    </location>
</feature>